<comment type="caution">
    <text evidence="6">The sequence shown here is derived from an EMBL/GenBank/DDBJ whole genome shotgun (WGS) entry which is preliminary data.</text>
</comment>
<reference evidence="6 7" key="1">
    <citation type="submission" date="2019-06" db="EMBL/GenBank/DDBJ databases">
        <title>Rhizobium sp. CL12 isolated from roots of soybean.</title>
        <authorList>
            <person name="Wang C."/>
        </authorList>
    </citation>
    <scope>NUCLEOTIDE SEQUENCE [LARGE SCALE GENOMIC DNA]</scope>
    <source>
        <strain evidence="6 7">CL12</strain>
    </source>
</reference>
<gene>
    <name evidence="6" type="ORF">FJQ55_05525</name>
</gene>
<dbReference type="GO" id="GO:0016787">
    <property type="term" value="F:hydrolase activity"/>
    <property type="evidence" value="ECO:0007669"/>
    <property type="project" value="UniProtKB-UniRule"/>
</dbReference>
<name>A0A504UHU3_9HYPH</name>
<dbReference type="SUPFAM" id="SSF52151">
    <property type="entry name" value="FabD/lysophospholipase-like"/>
    <property type="match status" value="1"/>
</dbReference>
<organism evidence="6 7">
    <name type="scientific">Rhizobium glycinendophyticum</name>
    <dbReference type="NCBI Taxonomy" id="2589807"/>
    <lineage>
        <taxon>Bacteria</taxon>
        <taxon>Pseudomonadati</taxon>
        <taxon>Pseudomonadota</taxon>
        <taxon>Alphaproteobacteria</taxon>
        <taxon>Hyphomicrobiales</taxon>
        <taxon>Rhizobiaceae</taxon>
        <taxon>Rhizobium/Agrobacterium group</taxon>
        <taxon>Rhizobium</taxon>
    </lineage>
</organism>
<dbReference type="GO" id="GO:0016042">
    <property type="term" value="P:lipid catabolic process"/>
    <property type="evidence" value="ECO:0007669"/>
    <property type="project" value="UniProtKB-UniRule"/>
</dbReference>
<protein>
    <submittedName>
        <fullName evidence="6">Esterase</fullName>
    </submittedName>
</protein>
<keyword evidence="7" id="KW-1185">Reference proteome</keyword>
<dbReference type="AlphaFoldDB" id="A0A504UHU3"/>
<dbReference type="InterPro" id="IPR016035">
    <property type="entry name" value="Acyl_Trfase/lysoPLipase"/>
</dbReference>
<dbReference type="PANTHER" id="PTHR14226:SF57">
    <property type="entry name" value="BLR7027 PROTEIN"/>
    <property type="match status" value="1"/>
</dbReference>
<keyword evidence="2 4" id="KW-0442">Lipid degradation</keyword>
<dbReference type="InterPro" id="IPR050301">
    <property type="entry name" value="NTE"/>
</dbReference>
<dbReference type="PROSITE" id="PS51635">
    <property type="entry name" value="PNPLA"/>
    <property type="match status" value="1"/>
</dbReference>
<evidence type="ECO:0000256" key="4">
    <source>
        <dbReference type="PROSITE-ProRule" id="PRU01161"/>
    </source>
</evidence>
<accession>A0A504UHU3</accession>
<evidence type="ECO:0000256" key="3">
    <source>
        <dbReference type="ARBA" id="ARBA00023098"/>
    </source>
</evidence>
<dbReference type="EMBL" id="VFYP01000001">
    <property type="protein sequence ID" value="TPP10325.1"/>
    <property type="molecule type" value="Genomic_DNA"/>
</dbReference>
<comment type="caution">
    <text evidence="4">Lacks conserved residue(s) required for the propagation of feature annotation.</text>
</comment>
<feature type="active site" description="Proton acceptor" evidence="4">
    <location>
        <position position="204"/>
    </location>
</feature>
<dbReference type="Proteomes" id="UP000316429">
    <property type="component" value="Unassembled WGS sequence"/>
</dbReference>
<feature type="domain" description="PNPLA" evidence="5">
    <location>
        <begin position="18"/>
        <end position="217"/>
    </location>
</feature>
<evidence type="ECO:0000313" key="6">
    <source>
        <dbReference type="EMBL" id="TPP10325.1"/>
    </source>
</evidence>
<feature type="short sequence motif" description="GXSXG" evidence="4">
    <location>
        <begin position="49"/>
        <end position="53"/>
    </location>
</feature>
<keyword evidence="1 4" id="KW-0378">Hydrolase</keyword>
<feature type="active site" description="Nucleophile" evidence="4">
    <location>
        <position position="51"/>
    </location>
</feature>
<keyword evidence="3 4" id="KW-0443">Lipid metabolism</keyword>
<evidence type="ECO:0000256" key="1">
    <source>
        <dbReference type="ARBA" id="ARBA00022801"/>
    </source>
</evidence>
<dbReference type="Gene3D" id="3.40.1090.10">
    <property type="entry name" value="Cytosolic phospholipase A2 catalytic domain"/>
    <property type="match status" value="2"/>
</dbReference>
<dbReference type="InterPro" id="IPR002641">
    <property type="entry name" value="PNPLA_dom"/>
</dbReference>
<evidence type="ECO:0000259" key="5">
    <source>
        <dbReference type="PROSITE" id="PS51635"/>
    </source>
</evidence>
<dbReference type="Pfam" id="PF01734">
    <property type="entry name" value="Patatin"/>
    <property type="match status" value="1"/>
</dbReference>
<dbReference type="PANTHER" id="PTHR14226">
    <property type="entry name" value="NEUROPATHY TARGET ESTERASE/SWISS CHEESE D.MELANOGASTER"/>
    <property type="match status" value="1"/>
</dbReference>
<sequence length="335" mass="36246">MQFPTKENAMPFNEETWICLSGGNALGAFHAGGCEALAMAGVEPTVIGGASAGALIGAIFAGNALEQRMTRMKEFWALAQQSSFLPQSKAAQIGSGLQTLMAGRPGLFHPHFPLPLASSLLGFSRRPSLFDTAPQRRQLERFIDFDRLNHGPIRFVVTAVDVESGELAVFDTRQAPITVDHLMASSAFPIAFPPVEIEGRHFADSGLVCNLPLEPLFAEKPTAAVTCLALDTATPQGPVPSSIDEALLRAQDILFAGQSRRALASVHERLAGWRVGNEEAPDSRVLYLPYHAEDGVEAGLKMLDFRADSVQQRWSEGKRKVEAALVAMRDERCPV</sequence>
<evidence type="ECO:0000256" key="2">
    <source>
        <dbReference type="ARBA" id="ARBA00022963"/>
    </source>
</evidence>
<proteinExistence type="predicted"/>
<evidence type="ECO:0000313" key="7">
    <source>
        <dbReference type="Proteomes" id="UP000316429"/>
    </source>
</evidence>